<feature type="binding site" evidence="8">
    <location>
        <position position="308"/>
    </location>
    <ligand>
        <name>Zn(2+)</name>
        <dbReference type="ChEBI" id="CHEBI:29105"/>
        <label>2</label>
    </ligand>
</feature>
<accession>A0A162M8G5</accession>
<dbReference type="AlphaFoldDB" id="A0A162M8G5"/>
<evidence type="ECO:0000313" key="10">
    <source>
        <dbReference type="Proteomes" id="UP000075737"/>
    </source>
</evidence>
<dbReference type="PATRIC" id="fig|520767.4.peg.2080"/>
<feature type="active site" description="Proton acceptor" evidence="7">
    <location>
        <position position="197"/>
    </location>
</feature>
<dbReference type="STRING" id="520767.ATZ99_19550"/>
<protein>
    <submittedName>
        <fullName evidence="9">Putative aminopeptidase YsdC</fullName>
        <ecNumber evidence="9">3.4.11.-</ecNumber>
    </submittedName>
</protein>
<evidence type="ECO:0000313" key="9">
    <source>
        <dbReference type="EMBL" id="KYO64523.1"/>
    </source>
</evidence>
<dbReference type="SUPFAM" id="SSF53187">
    <property type="entry name" value="Zn-dependent exopeptidases"/>
    <property type="match status" value="1"/>
</dbReference>
<dbReference type="InterPro" id="IPR023367">
    <property type="entry name" value="Peptidase_M42_dom2"/>
</dbReference>
<dbReference type="EMBL" id="LOHZ01000042">
    <property type="protein sequence ID" value="KYO64523.1"/>
    <property type="molecule type" value="Genomic_DNA"/>
</dbReference>
<evidence type="ECO:0000256" key="8">
    <source>
        <dbReference type="PIRSR" id="PIRSR001123-2"/>
    </source>
</evidence>
<name>A0A162M8G5_9FIRM</name>
<dbReference type="GO" id="GO:0046872">
    <property type="term" value="F:metal ion binding"/>
    <property type="evidence" value="ECO:0007669"/>
    <property type="project" value="UniProtKB-UniRule"/>
</dbReference>
<reference evidence="9 10" key="1">
    <citation type="submission" date="2015-12" db="EMBL/GenBank/DDBJ databases">
        <title>Draft genome of Thermovenabulum gondwanense isolated from a red thermophilic microbial mat colonisisng an outflow channel of a bore well.</title>
        <authorList>
            <person name="Patel B.K."/>
        </authorList>
    </citation>
    <scope>NUCLEOTIDE SEQUENCE [LARGE SCALE GENOMIC DNA]</scope>
    <source>
        <strain evidence="9 10">R270</strain>
    </source>
</reference>
<dbReference type="PIRSF" id="PIRSF001123">
    <property type="entry name" value="PepA_GA"/>
    <property type="match status" value="1"/>
</dbReference>
<evidence type="ECO:0000256" key="1">
    <source>
        <dbReference type="ARBA" id="ARBA00006272"/>
    </source>
</evidence>
<feature type="binding site" evidence="8">
    <location>
        <position position="59"/>
    </location>
    <ligand>
        <name>Zn(2+)</name>
        <dbReference type="ChEBI" id="CHEBI:29105"/>
        <label>1</label>
    </ligand>
</feature>
<evidence type="ECO:0000256" key="6">
    <source>
        <dbReference type="PIRNR" id="PIRNR001123"/>
    </source>
</evidence>
<dbReference type="CDD" id="cd05656">
    <property type="entry name" value="M42_Frv"/>
    <property type="match status" value="1"/>
</dbReference>
<keyword evidence="3" id="KW-0645">Protease</keyword>
<dbReference type="PANTHER" id="PTHR32481">
    <property type="entry name" value="AMINOPEPTIDASE"/>
    <property type="match status" value="1"/>
</dbReference>
<dbReference type="Gene3D" id="2.40.30.40">
    <property type="entry name" value="Peptidase M42, domain 2"/>
    <property type="match status" value="1"/>
</dbReference>
<feature type="binding site" evidence="8">
    <location>
        <position position="198"/>
    </location>
    <ligand>
        <name>Zn(2+)</name>
        <dbReference type="ChEBI" id="CHEBI:29105"/>
        <label>2</label>
    </ligand>
</feature>
<evidence type="ECO:0000256" key="2">
    <source>
        <dbReference type="ARBA" id="ARBA00022438"/>
    </source>
</evidence>
<proteinExistence type="inferred from homology"/>
<organism evidence="9 10">
    <name type="scientific">Thermovenabulum gondwanense</name>
    <dbReference type="NCBI Taxonomy" id="520767"/>
    <lineage>
        <taxon>Bacteria</taxon>
        <taxon>Bacillati</taxon>
        <taxon>Bacillota</taxon>
        <taxon>Clostridia</taxon>
        <taxon>Thermosediminibacterales</taxon>
        <taxon>Thermosediminibacteraceae</taxon>
        <taxon>Thermovenabulum</taxon>
    </lineage>
</organism>
<evidence type="ECO:0000256" key="4">
    <source>
        <dbReference type="ARBA" id="ARBA00022723"/>
    </source>
</evidence>
<feature type="binding site" evidence="8">
    <location>
        <position position="220"/>
    </location>
    <ligand>
        <name>Zn(2+)</name>
        <dbReference type="ChEBI" id="CHEBI:29105"/>
        <label>1</label>
    </ligand>
</feature>
<dbReference type="OrthoDB" id="9772053at2"/>
<evidence type="ECO:0000256" key="5">
    <source>
        <dbReference type="ARBA" id="ARBA00022801"/>
    </source>
</evidence>
<comment type="caution">
    <text evidence="9">The sequence shown here is derived from an EMBL/GenBank/DDBJ whole genome shotgun (WGS) entry which is preliminary data.</text>
</comment>
<dbReference type="InterPro" id="IPR051464">
    <property type="entry name" value="Peptidase_M42_aminopept"/>
</dbReference>
<keyword evidence="5 9" id="KW-0378">Hydrolase</keyword>
<feature type="binding site" evidence="8">
    <location>
        <position position="169"/>
    </location>
    <ligand>
        <name>Zn(2+)</name>
        <dbReference type="ChEBI" id="CHEBI:29105"/>
        <label>2</label>
    </ligand>
</feature>
<keyword evidence="4 8" id="KW-0479">Metal-binding</keyword>
<feature type="binding site" evidence="8">
    <location>
        <position position="169"/>
    </location>
    <ligand>
        <name>Zn(2+)</name>
        <dbReference type="ChEBI" id="CHEBI:29105"/>
        <label>1</label>
    </ligand>
</feature>
<dbReference type="PANTHER" id="PTHR32481:SF0">
    <property type="entry name" value="AMINOPEPTIDASE YPDE-RELATED"/>
    <property type="match status" value="1"/>
</dbReference>
<dbReference type="GO" id="GO:0004177">
    <property type="term" value="F:aminopeptidase activity"/>
    <property type="evidence" value="ECO:0007669"/>
    <property type="project" value="UniProtKB-UniRule"/>
</dbReference>
<keyword evidence="10" id="KW-1185">Reference proteome</keyword>
<dbReference type="Proteomes" id="UP000075737">
    <property type="component" value="Unassembled WGS sequence"/>
</dbReference>
<gene>
    <name evidence="9" type="primary">ysdC_2</name>
    <name evidence="9" type="ORF">ATZ99_19550</name>
</gene>
<dbReference type="EC" id="3.4.11.-" evidence="9"/>
<sequence length="338" mass="37552">MLLKRLSEAAGVSGNENEVRDILREELKGYAEIRTDALGNLIFEKKNEGKRPRIMLAAHMDEVGLMITSILKNGFLKFETVGGIDERVLVSKIVTIGPNKVFGVIGAKPIHRQEPKERENALKIKNLYIDIGAKDQEDAEKKVKIGDYACFNTEFEIFKNNIVKGKALDDRIGCFVVAEIVKRNYEVEICGAFTVQEEVGLRGSGVAAYQLKPDVCIVVEGTFASDVPGMKEEEYNTLLGRGPAITTMDRSFIADKRLRDRVFEIAKKNNIPCQPRRTNLGGTDAGRIQSIEEGIQTIVISVPTRYIHSPVSIADLNDINNTISLVNALINDFQERGI</sequence>
<dbReference type="InterPro" id="IPR008007">
    <property type="entry name" value="Peptidase_M42"/>
</dbReference>
<evidence type="ECO:0000256" key="3">
    <source>
        <dbReference type="ARBA" id="ARBA00022670"/>
    </source>
</evidence>
<dbReference type="SUPFAM" id="SSF101821">
    <property type="entry name" value="Aminopeptidase/glucanase lid domain"/>
    <property type="match status" value="1"/>
</dbReference>
<dbReference type="RefSeq" id="WP_068749055.1">
    <property type="nucleotide sequence ID" value="NZ_LOHZ01000042.1"/>
</dbReference>
<comment type="cofactor">
    <cofactor evidence="8">
        <name>a divalent metal cation</name>
        <dbReference type="ChEBI" id="CHEBI:60240"/>
    </cofactor>
    <text evidence="8">Binds 2 divalent metal cations per subunit.</text>
</comment>
<keyword evidence="2 9" id="KW-0031">Aminopeptidase</keyword>
<dbReference type="GO" id="GO:0006508">
    <property type="term" value="P:proteolysis"/>
    <property type="evidence" value="ECO:0007669"/>
    <property type="project" value="UniProtKB-KW"/>
</dbReference>
<dbReference type="Pfam" id="PF05343">
    <property type="entry name" value="Peptidase_M42"/>
    <property type="match status" value="1"/>
</dbReference>
<evidence type="ECO:0000256" key="7">
    <source>
        <dbReference type="PIRSR" id="PIRSR001123-1"/>
    </source>
</evidence>
<dbReference type="Gene3D" id="3.40.630.10">
    <property type="entry name" value="Zn peptidases"/>
    <property type="match status" value="1"/>
</dbReference>
<comment type="similarity">
    <text evidence="1 6">Belongs to the peptidase M42 family.</text>
</comment>